<keyword evidence="1" id="KW-0472">Membrane</keyword>
<protein>
    <submittedName>
        <fullName evidence="2">Uncharacterized protein</fullName>
    </submittedName>
</protein>
<reference evidence="2" key="1">
    <citation type="submission" date="2022-04" db="EMBL/GenBank/DDBJ databases">
        <title>Hymenobacter sp. isolated from the air.</title>
        <authorList>
            <person name="Won M."/>
            <person name="Lee C.-M."/>
            <person name="Woen H.-Y."/>
            <person name="Kwon S.-W."/>
        </authorList>
    </citation>
    <scope>NUCLEOTIDE SEQUENCE</scope>
    <source>
        <strain evidence="2">5116S-3</strain>
    </source>
</reference>
<keyword evidence="3" id="KW-1185">Reference proteome</keyword>
<dbReference type="KEGG" id="hcu:MUN79_03645"/>
<feature type="transmembrane region" description="Helical" evidence="1">
    <location>
        <begin position="77"/>
        <end position="110"/>
    </location>
</feature>
<accession>A0A8T9Q9J9</accession>
<evidence type="ECO:0000256" key="1">
    <source>
        <dbReference type="SAM" id="Phobius"/>
    </source>
</evidence>
<dbReference type="AlphaFoldDB" id="A0A8T9Q9J9"/>
<dbReference type="Proteomes" id="UP000831796">
    <property type="component" value="Chromosome"/>
</dbReference>
<evidence type="ECO:0000313" key="2">
    <source>
        <dbReference type="EMBL" id="UOQ73081.1"/>
    </source>
</evidence>
<keyword evidence="1" id="KW-1133">Transmembrane helix</keyword>
<keyword evidence="1" id="KW-0812">Transmembrane</keyword>
<dbReference type="RefSeq" id="WP_244676436.1">
    <property type="nucleotide sequence ID" value="NZ_CP095046.1"/>
</dbReference>
<evidence type="ECO:0000313" key="3">
    <source>
        <dbReference type="Proteomes" id="UP000831796"/>
    </source>
</evidence>
<name>A0A8T9Q9J9_9BACT</name>
<gene>
    <name evidence="2" type="ORF">MUN79_03645</name>
</gene>
<dbReference type="EMBL" id="CP095046">
    <property type="protein sequence ID" value="UOQ73081.1"/>
    <property type="molecule type" value="Genomic_DNA"/>
</dbReference>
<proteinExistence type="predicted"/>
<sequence length="134" mass="15340">MTQKASWSFLNRLAFGLAVLLRWAHELAMPQLTRDMQTQTESAVNLLRGRGVSLARVNWQDLAQPIFEPLNLWPPGYAWLMALLLRLSPSVLLATQIMHWAGLLGLLLAWWHLLKPLRNSLVPWAPAAFFLFWA</sequence>
<organism evidence="2 3">
    <name type="scientific">Hymenobacter cellulosilyticus</name>
    <dbReference type="NCBI Taxonomy" id="2932248"/>
    <lineage>
        <taxon>Bacteria</taxon>
        <taxon>Pseudomonadati</taxon>
        <taxon>Bacteroidota</taxon>
        <taxon>Cytophagia</taxon>
        <taxon>Cytophagales</taxon>
        <taxon>Hymenobacteraceae</taxon>
        <taxon>Hymenobacter</taxon>
    </lineage>
</organism>